<protein>
    <submittedName>
        <fullName evidence="2">Glycine cleavage system transcriptional repressor</fullName>
    </submittedName>
</protein>
<proteinExistence type="predicted"/>
<dbReference type="CDD" id="cd02116">
    <property type="entry name" value="ACT"/>
    <property type="match status" value="1"/>
</dbReference>
<name>A0A841D174_PLAVE</name>
<dbReference type="AlphaFoldDB" id="A0A841D174"/>
<evidence type="ECO:0000313" key="2">
    <source>
        <dbReference type="EMBL" id="MBB5962743.1"/>
    </source>
</evidence>
<keyword evidence="3" id="KW-1185">Reference proteome</keyword>
<dbReference type="Proteomes" id="UP000562352">
    <property type="component" value="Unassembled WGS sequence"/>
</dbReference>
<dbReference type="SUPFAM" id="SSF55021">
    <property type="entry name" value="ACT-like"/>
    <property type="match status" value="2"/>
</dbReference>
<dbReference type="PANTHER" id="PTHR34875:SF6">
    <property type="entry name" value="UPF0237 PROTEIN MJ1558"/>
    <property type="match status" value="1"/>
</dbReference>
<dbReference type="InterPro" id="IPR050990">
    <property type="entry name" value="UPF0237/GcvR_regulator"/>
</dbReference>
<accession>A0A841D174</accession>
<organism evidence="2 3">
    <name type="scientific">Planomonospora venezuelensis</name>
    <dbReference type="NCBI Taxonomy" id="1999"/>
    <lineage>
        <taxon>Bacteria</taxon>
        <taxon>Bacillati</taxon>
        <taxon>Actinomycetota</taxon>
        <taxon>Actinomycetes</taxon>
        <taxon>Streptosporangiales</taxon>
        <taxon>Streptosporangiaceae</taxon>
        <taxon>Planomonospora</taxon>
    </lineage>
</organism>
<dbReference type="Gene3D" id="3.30.70.260">
    <property type="match status" value="2"/>
</dbReference>
<feature type="domain" description="ACT" evidence="1">
    <location>
        <begin position="84"/>
        <end position="159"/>
    </location>
</feature>
<evidence type="ECO:0000313" key="3">
    <source>
        <dbReference type="Proteomes" id="UP000562352"/>
    </source>
</evidence>
<comment type="caution">
    <text evidence="2">The sequence shown here is derived from an EMBL/GenBank/DDBJ whole genome shotgun (WGS) entry which is preliminary data.</text>
</comment>
<dbReference type="Pfam" id="PF13740">
    <property type="entry name" value="ACT_6"/>
    <property type="match status" value="1"/>
</dbReference>
<gene>
    <name evidence="2" type="ORF">FHS22_002011</name>
</gene>
<dbReference type="RefSeq" id="WP_184940402.1">
    <property type="nucleotide sequence ID" value="NZ_BAAAWZ010000001.1"/>
</dbReference>
<reference evidence="2 3" key="1">
    <citation type="submission" date="2020-08" db="EMBL/GenBank/DDBJ databases">
        <title>Genomic Encyclopedia of Type Strains, Phase III (KMG-III): the genomes of soil and plant-associated and newly described type strains.</title>
        <authorList>
            <person name="Whitman W."/>
        </authorList>
    </citation>
    <scope>NUCLEOTIDE SEQUENCE [LARGE SCALE GENOMIC DNA]</scope>
    <source>
        <strain evidence="2 3">CECT 3303</strain>
    </source>
</reference>
<dbReference type="PROSITE" id="PS51671">
    <property type="entry name" value="ACT"/>
    <property type="match status" value="1"/>
</dbReference>
<dbReference type="InterPro" id="IPR002912">
    <property type="entry name" value="ACT_dom"/>
</dbReference>
<evidence type="ECO:0000259" key="1">
    <source>
        <dbReference type="PROSITE" id="PS51671"/>
    </source>
</evidence>
<dbReference type="EMBL" id="JACHJJ010000005">
    <property type="protein sequence ID" value="MBB5962743.1"/>
    <property type="molecule type" value="Genomic_DNA"/>
</dbReference>
<dbReference type="PANTHER" id="PTHR34875">
    <property type="entry name" value="UPF0237 PROTEIN MJ1558"/>
    <property type="match status" value="1"/>
</dbReference>
<sequence>MGLSAIAVLGVARPGVIAEVTSAFTRHGANIEDSAMTLLGGHMAMMMLVSGQVPPASAFPGLTVTAAEVGSCRDHDREGGLGYVLTVHGPDRPGIVSSVSEAFTEVSGIITSMTTRLYGSLYVLIADVWLPAKVDVAALMRRLAAVGAGLGCAVTFRPAEAEVL</sequence>
<dbReference type="InterPro" id="IPR045865">
    <property type="entry name" value="ACT-like_dom_sf"/>
</dbReference>